<dbReference type="PROSITE" id="PS00329">
    <property type="entry name" value="HSP70_2"/>
    <property type="match status" value="1"/>
</dbReference>
<dbReference type="InterPro" id="IPR013126">
    <property type="entry name" value="Hsp_70_fam"/>
</dbReference>
<protein>
    <submittedName>
        <fullName evidence="9">Heat shock protein 70</fullName>
    </submittedName>
</protein>
<dbReference type="HOGENOM" id="CLU_506139_0_0_11"/>
<dbReference type="GO" id="GO:0005524">
    <property type="term" value="F:ATP binding"/>
    <property type="evidence" value="ECO:0007669"/>
    <property type="project" value="UniProtKB-KW"/>
</dbReference>
<dbReference type="PRINTS" id="PR00301">
    <property type="entry name" value="HEATSHOCK70"/>
</dbReference>
<evidence type="ECO:0000256" key="7">
    <source>
        <dbReference type="RuleBase" id="RU003322"/>
    </source>
</evidence>
<dbReference type="InterPro" id="IPR043129">
    <property type="entry name" value="ATPase_NBD"/>
</dbReference>
<dbReference type="Gene3D" id="3.90.640.10">
    <property type="entry name" value="Actin, Chain A, domain 4"/>
    <property type="match status" value="1"/>
</dbReference>
<dbReference type="Proteomes" id="UP000001918">
    <property type="component" value="Chromosome"/>
</dbReference>
<keyword evidence="6" id="KW-0143">Chaperone</keyword>
<keyword evidence="4 7" id="KW-0067">ATP-binding</keyword>
<feature type="compositionally biased region" description="Basic and acidic residues" evidence="8">
    <location>
        <begin position="486"/>
        <end position="504"/>
    </location>
</feature>
<dbReference type="CDD" id="cd24029">
    <property type="entry name" value="ASKHA_NBD_HSP70_DnaK_HscA_HscC"/>
    <property type="match status" value="1"/>
</dbReference>
<dbReference type="SUPFAM" id="SSF53067">
    <property type="entry name" value="Actin-like ATPase domain"/>
    <property type="match status" value="2"/>
</dbReference>
<proteinExistence type="inferred from homology"/>
<feature type="compositionally biased region" description="Basic and acidic residues" evidence="8">
    <location>
        <begin position="392"/>
        <end position="409"/>
    </location>
</feature>
<organism evidence="9 10">
    <name type="scientific">Thermomonospora curvata (strain ATCC 19995 / DSM 43183 / JCM 3096 / KCTC 9072 / NBRC 15933 / NCIMB 10081 / Henssen B9)</name>
    <dbReference type="NCBI Taxonomy" id="471852"/>
    <lineage>
        <taxon>Bacteria</taxon>
        <taxon>Bacillati</taxon>
        <taxon>Actinomycetota</taxon>
        <taxon>Actinomycetes</taxon>
        <taxon>Streptosporangiales</taxon>
        <taxon>Thermomonosporaceae</taxon>
        <taxon>Thermomonospora</taxon>
    </lineage>
</organism>
<dbReference type="GO" id="GO:0140662">
    <property type="term" value="F:ATP-dependent protein folding chaperone"/>
    <property type="evidence" value="ECO:0007669"/>
    <property type="project" value="InterPro"/>
</dbReference>
<gene>
    <name evidence="9" type="ordered locus">Tcur_1403</name>
</gene>
<dbReference type="RefSeq" id="WP_012851768.1">
    <property type="nucleotide sequence ID" value="NC_013510.1"/>
</dbReference>
<dbReference type="STRING" id="471852.Tcur_1403"/>
<evidence type="ECO:0000256" key="6">
    <source>
        <dbReference type="ARBA" id="ARBA00023186"/>
    </source>
</evidence>
<evidence type="ECO:0000256" key="1">
    <source>
        <dbReference type="ARBA" id="ARBA00007381"/>
    </source>
</evidence>
<keyword evidence="5 9" id="KW-0346">Stress response</keyword>
<dbReference type="EMBL" id="CP001738">
    <property type="protein sequence ID" value="ACY96984.1"/>
    <property type="molecule type" value="Genomic_DNA"/>
</dbReference>
<keyword evidence="10" id="KW-1185">Reference proteome</keyword>
<evidence type="ECO:0000256" key="8">
    <source>
        <dbReference type="SAM" id="MobiDB-lite"/>
    </source>
</evidence>
<dbReference type="Pfam" id="PF00012">
    <property type="entry name" value="HSP70"/>
    <property type="match status" value="1"/>
</dbReference>
<keyword evidence="2" id="KW-0597">Phosphoprotein</keyword>
<dbReference type="AlphaFoldDB" id="D1AA48"/>
<dbReference type="FunFam" id="3.90.640.10:FF:000003">
    <property type="entry name" value="Molecular chaperone DnaK"/>
    <property type="match status" value="1"/>
</dbReference>
<dbReference type="FunFam" id="3.30.420.40:FF:000071">
    <property type="entry name" value="Molecular chaperone DnaK"/>
    <property type="match status" value="1"/>
</dbReference>
<dbReference type="eggNOG" id="COG0443">
    <property type="taxonomic scope" value="Bacteria"/>
</dbReference>
<evidence type="ECO:0000256" key="3">
    <source>
        <dbReference type="ARBA" id="ARBA00022741"/>
    </source>
</evidence>
<dbReference type="KEGG" id="tcu:Tcur_1403"/>
<dbReference type="Gene3D" id="3.30.420.40">
    <property type="match status" value="2"/>
</dbReference>
<evidence type="ECO:0000256" key="2">
    <source>
        <dbReference type="ARBA" id="ARBA00022553"/>
    </source>
</evidence>
<dbReference type="PROSITE" id="PS00297">
    <property type="entry name" value="HSP70_1"/>
    <property type="match status" value="1"/>
</dbReference>
<evidence type="ECO:0000256" key="5">
    <source>
        <dbReference type="ARBA" id="ARBA00023016"/>
    </source>
</evidence>
<sequence>MTPFGIDLGTTNSCIAYVDESGRPVVVKNALGEETTPSAVYFERAGHAVIGSAARNSALLAPHLVVQSIKRQMGRPDAEYTFHGERFTPEKISALLLRRLAVDAERQTAGPVRDVVITVPAYFGVAEREATRRAGRIAGLNVVDLLDEPVAAALSRLRRQPVPGVRHLLVYDLGGGTFDTTVIEASGQDIRVVCTDGDLRLGGTDWDERIIAFLTAAFTEQTGLDPTADEHFMQEVRITAEQLKKELSSTVSRHRNLRFAGAVARVELSRQRLEELTADLLDRTMEITARTVEKARAAGVDRIDEVLLVGGMTKMPVIAERLEELLGLRPHRHERDLAVARGAALFALTRQARTAGGRSDGGAEEVADRLGITAAEGDALVARRVAGVLPPGHRDEDRRPQGSAGDDRSAAGAKLHPPSAPGGHPAADQHRSDHHRHRSGQPARGRDRDLGTEESGQLDRTGRQHPGGLRPASRLAPGAAEGHSPPARDLHGRDRSADRARQRTDVGQGDAVRAADRRHGRRRRGGRPRVRGRYRTTL</sequence>
<feature type="compositionally biased region" description="Basic residues" evidence="8">
    <location>
        <begin position="516"/>
        <end position="538"/>
    </location>
</feature>
<keyword evidence="3 7" id="KW-0547">Nucleotide-binding</keyword>
<name>D1AA48_THECD</name>
<dbReference type="PROSITE" id="PS01036">
    <property type="entry name" value="HSP70_3"/>
    <property type="match status" value="1"/>
</dbReference>
<comment type="similarity">
    <text evidence="1 7">Belongs to the heat shock protein 70 family.</text>
</comment>
<accession>D1AA48</accession>
<feature type="compositionally biased region" description="Low complexity" evidence="8">
    <location>
        <begin position="410"/>
        <end position="426"/>
    </location>
</feature>
<dbReference type="PANTHER" id="PTHR19375">
    <property type="entry name" value="HEAT SHOCK PROTEIN 70KDA"/>
    <property type="match status" value="1"/>
</dbReference>
<dbReference type="InterPro" id="IPR018181">
    <property type="entry name" value="Heat_shock_70_CS"/>
</dbReference>
<reference evidence="9 10" key="1">
    <citation type="journal article" date="2011" name="Stand. Genomic Sci.">
        <title>Complete genome sequence of Thermomonospora curvata type strain (B9).</title>
        <authorList>
            <person name="Chertkov O."/>
            <person name="Sikorski J."/>
            <person name="Nolan M."/>
            <person name="Lapidus A."/>
            <person name="Lucas S."/>
            <person name="Del Rio T.G."/>
            <person name="Tice H."/>
            <person name="Cheng J.F."/>
            <person name="Goodwin L."/>
            <person name="Pitluck S."/>
            <person name="Liolios K."/>
            <person name="Ivanova N."/>
            <person name="Mavromatis K."/>
            <person name="Mikhailova N."/>
            <person name="Ovchinnikova G."/>
            <person name="Pati A."/>
            <person name="Chen A."/>
            <person name="Palaniappan K."/>
            <person name="Djao O.D."/>
            <person name="Land M."/>
            <person name="Hauser L."/>
            <person name="Chang Y.J."/>
            <person name="Jeffries C.D."/>
            <person name="Brettin T."/>
            <person name="Han C."/>
            <person name="Detter J.C."/>
            <person name="Rohde M."/>
            <person name="Goker M."/>
            <person name="Woyke T."/>
            <person name="Bristow J."/>
            <person name="Eisen J.A."/>
            <person name="Markowitz V."/>
            <person name="Hugenholtz P."/>
            <person name="Klenk H.P."/>
            <person name="Kyrpides N.C."/>
        </authorList>
    </citation>
    <scope>NUCLEOTIDE SEQUENCE [LARGE SCALE GENOMIC DNA]</scope>
    <source>
        <strain evidence="10">ATCC 19995 / DSM 43183 / JCM 3096 / KCTC 9072 / NBRC 15933 / NCIMB 10081 / Henssen B9</strain>
    </source>
</reference>
<feature type="region of interest" description="Disordered" evidence="8">
    <location>
        <begin position="387"/>
        <end position="538"/>
    </location>
</feature>
<evidence type="ECO:0000256" key="4">
    <source>
        <dbReference type="ARBA" id="ARBA00022840"/>
    </source>
</evidence>
<evidence type="ECO:0000313" key="10">
    <source>
        <dbReference type="Proteomes" id="UP000001918"/>
    </source>
</evidence>
<evidence type="ECO:0000313" key="9">
    <source>
        <dbReference type="EMBL" id="ACY96984.1"/>
    </source>
</evidence>